<dbReference type="PANTHER" id="PTHR11113">
    <property type="entry name" value="N-ACETYLGLUCOSAMINE-6-PHOSPHATE DEACETYLASE"/>
    <property type="match status" value="1"/>
</dbReference>
<dbReference type="GO" id="GO:0006046">
    <property type="term" value="P:N-acetylglucosamine catabolic process"/>
    <property type="evidence" value="ECO:0007669"/>
    <property type="project" value="TreeGrafter"/>
</dbReference>
<feature type="region of interest" description="Disordered" evidence="3">
    <location>
        <begin position="76"/>
        <end position="109"/>
    </location>
</feature>
<dbReference type="GO" id="GO:0008448">
    <property type="term" value="F:N-acetylglucosamine-6-phosphate deacetylase activity"/>
    <property type="evidence" value="ECO:0007669"/>
    <property type="project" value="TreeGrafter"/>
</dbReference>
<dbReference type="InterPro" id="IPR011059">
    <property type="entry name" value="Metal-dep_hydrolase_composite"/>
</dbReference>
<dbReference type="SUPFAM" id="SSF51556">
    <property type="entry name" value="Metallo-dependent hydrolases"/>
    <property type="match status" value="1"/>
</dbReference>
<dbReference type="InterPro" id="IPR032466">
    <property type="entry name" value="Metal_Hydrolase"/>
</dbReference>
<dbReference type="STRING" id="400727.A0A2T7PLT4"/>
<feature type="compositionally biased region" description="Basic and acidic residues" evidence="3">
    <location>
        <begin position="76"/>
        <end position="93"/>
    </location>
</feature>
<dbReference type="InterPro" id="IPR006680">
    <property type="entry name" value="Amidohydro-rel"/>
</dbReference>
<dbReference type="Pfam" id="PF01979">
    <property type="entry name" value="Amidohydro_1"/>
    <property type="match status" value="1"/>
</dbReference>
<sequence>MEVAHGSPLQESGSQSLSTSRFSYTKLRQPLLLNSWQHRTQQEKRELSQRLKVEVERLSEYNERLKRLKALPKKTVPEIETKRDRRPRDETHEQTILQEGKRGKQWPFPDHQVSTEALSLFYRDALEKSGELVPVATGVVKTPFHADARLSVLASTIVSRKKWGKLGGQMTEEEAETPTRRTEKEKRSYSIFMKALRTAHSIASQEVRRKWKNLITMVRMVNGFLWEFTRRSRIKDPILSPFLDFETQESRRRMDIALMKPKAVTEVSPNSNAVLMLCKPHYARTEDEIETVLTNLRYLKGFCSFTEDIQVKLAKYGRHMETDTRFVEKRPNRYQLYQRLSARNLHATNLAAISCLYLSSGLRTNLKDSESSVNSPHMVAKMQEWPLEFLPKKGSHKKKRWHLRATNDDDASIETVANEQVSQHSDLVSSFLLNDVSSQSDLTDTSNNHIKQGDQTPLYATVFDEKPKTSNRSSCGKTASSWQRRKAFRVPPEYIPRKATKVRGSQQRHKYSTTGPPAYIKMETLHPGDVFGLDQLVEPGWENRRVSGSVALVSMGADVILLNKVFYTSMSNVSSFGEVQRTMHIYPSHETMQERYKLYIAWSLYTDKICDEFYEKLRNTGAFGVDFSDIDGDIPAGVNLVAKGLLEAWCNLFLSHCGHITVRSVQNRIVLVTDAMRAMGLPEGIYNFGQQKVEICGKRALLKDTETLAGSIARMDTCVRHFAKSARCGPVLALEAASLHPAQLLGITKSKGTLDYGSDADFIFLNDNLEVKATYIAGECVWTPDGVQKYDLL</sequence>
<dbReference type="Proteomes" id="UP000245119">
    <property type="component" value="Linkage Group LG3"/>
</dbReference>
<reference evidence="5 6" key="1">
    <citation type="submission" date="2018-04" db="EMBL/GenBank/DDBJ databases">
        <title>The genome of golden apple snail Pomacea canaliculata provides insight into stress tolerance and invasive adaptation.</title>
        <authorList>
            <person name="Liu C."/>
            <person name="Liu B."/>
            <person name="Ren Y."/>
            <person name="Zhang Y."/>
            <person name="Wang H."/>
            <person name="Li S."/>
            <person name="Jiang F."/>
            <person name="Yin L."/>
            <person name="Zhang G."/>
            <person name="Qian W."/>
            <person name="Fan W."/>
        </authorList>
    </citation>
    <scope>NUCLEOTIDE SEQUENCE [LARGE SCALE GENOMIC DNA]</scope>
    <source>
        <strain evidence="5">SZHN2017</strain>
        <tissue evidence="5">Muscle</tissue>
    </source>
</reference>
<evidence type="ECO:0000256" key="2">
    <source>
        <dbReference type="SAM" id="Coils"/>
    </source>
</evidence>
<dbReference type="PANTHER" id="PTHR11113:SF14">
    <property type="entry name" value="N-ACETYLGLUCOSAMINE-6-PHOSPHATE DEACETYLASE"/>
    <property type="match status" value="1"/>
</dbReference>
<evidence type="ECO:0000259" key="4">
    <source>
        <dbReference type="Pfam" id="PF01979"/>
    </source>
</evidence>
<keyword evidence="1" id="KW-0378">Hydrolase</keyword>
<name>A0A2T7PLT4_POMCA</name>
<dbReference type="SUPFAM" id="SSF51338">
    <property type="entry name" value="Composite domain of metallo-dependent hydrolases"/>
    <property type="match status" value="1"/>
</dbReference>
<comment type="caution">
    <text evidence="5">The sequence shown here is derived from an EMBL/GenBank/DDBJ whole genome shotgun (WGS) entry which is preliminary data.</text>
</comment>
<dbReference type="AlphaFoldDB" id="A0A2T7PLT4"/>
<accession>A0A2T7PLT4</accession>
<keyword evidence="2" id="KW-0175">Coiled coil</keyword>
<dbReference type="EMBL" id="PZQS01000003">
    <property type="protein sequence ID" value="PVD34352.1"/>
    <property type="molecule type" value="Genomic_DNA"/>
</dbReference>
<proteinExistence type="predicted"/>
<keyword evidence="6" id="KW-1185">Reference proteome</keyword>
<evidence type="ECO:0000256" key="1">
    <source>
        <dbReference type="ARBA" id="ARBA00022801"/>
    </source>
</evidence>
<feature type="domain" description="Amidohydrolase-related" evidence="4">
    <location>
        <begin position="712"/>
        <end position="780"/>
    </location>
</feature>
<gene>
    <name evidence="5" type="ORF">C0Q70_05623</name>
</gene>
<dbReference type="Gene3D" id="3.20.20.140">
    <property type="entry name" value="Metal-dependent hydrolases"/>
    <property type="match status" value="1"/>
</dbReference>
<dbReference type="OrthoDB" id="10264777at2759"/>
<organism evidence="5 6">
    <name type="scientific">Pomacea canaliculata</name>
    <name type="common">Golden apple snail</name>
    <dbReference type="NCBI Taxonomy" id="400727"/>
    <lineage>
        <taxon>Eukaryota</taxon>
        <taxon>Metazoa</taxon>
        <taxon>Spiralia</taxon>
        <taxon>Lophotrochozoa</taxon>
        <taxon>Mollusca</taxon>
        <taxon>Gastropoda</taxon>
        <taxon>Caenogastropoda</taxon>
        <taxon>Architaenioglossa</taxon>
        <taxon>Ampullarioidea</taxon>
        <taxon>Ampullariidae</taxon>
        <taxon>Pomacea</taxon>
    </lineage>
</organism>
<evidence type="ECO:0000256" key="3">
    <source>
        <dbReference type="SAM" id="MobiDB-lite"/>
    </source>
</evidence>
<feature type="coiled-coil region" evidence="2">
    <location>
        <begin position="44"/>
        <end position="71"/>
    </location>
</feature>
<protein>
    <recommendedName>
        <fullName evidence="4">Amidohydrolase-related domain-containing protein</fullName>
    </recommendedName>
</protein>
<evidence type="ECO:0000313" key="6">
    <source>
        <dbReference type="Proteomes" id="UP000245119"/>
    </source>
</evidence>
<evidence type="ECO:0000313" key="5">
    <source>
        <dbReference type="EMBL" id="PVD34352.1"/>
    </source>
</evidence>